<sequence length="44" mass="4907">MGNNFAIGSSNRPGFSFQSSLSLRFPLQSLAQGLFEKYYLLGDF</sequence>
<comment type="caution">
    <text evidence="1">The sequence shown here is derived from an EMBL/GenBank/DDBJ whole genome shotgun (WGS) entry which is preliminary data.</text>
</comment>
<reference evidence="1" key="1">
    <citation type="submission" date="2013-04" db="EMBL/GenBank/DDBJ databases">
        <authorList>
            <person name="Harkins D.M."/>
            <person name="Durkin A.S."/>
            <person name="Brinkac L.M."/>
            <person name="Haft D.H."/>
            <person name="Selengut J.D."/>
            <person name="Sanka R."/>
            <person name="DePew J."/>
            <person name="Purushe J."/>
            <person name="Galloway R.L."/>
            <person name="Vinetz J.M."/>
            <person name="Sutton G.G."/>
            <person name="Nierman W.C."/>
            <person name="Fouts D.E."/>
        </authorList>
    </citation>
    <scope>NUCLEOTIDE SEQUENCE [LARGE SCALE GENOMIC DNA]</scope>
    <source>
        <strain evidence="1">CDC</strain>
    </source>
</reference>
<dbReference type="STRING" id="1218599.LEP1GSC195_2899"/>
<organism evidence="1 2">
    <name type="scientific">Leptospira wolbachii serovar Codice str. CDC</name>
    <dbReference type="NCBI Taxonomy" id="1218599"/>
    <lineage>
        <taxon>Bacteria</taxon>
        <taxon>Pseudomonadati</taxon>
        <taxon>Spirochaetota</taxon>
        <taxon>Spirochaetia</taxon>
        <taxon>Leptospirales</taxon>
        <taxon>Leptospiraceae</taxon>
        <taxon>Leptospira</taxon>
    </lineage>
</organism>
<dbReference type="AlphaFoldDB" id="R9A6I0"/>
<evidence type="ECO:0000313" key="2">
    <source>
        <dbReference type="Proteomes" id="UP000013984"/>
    </source>
</evidence>
<proteinExistence type="predicted"/>
<name>R9A6I0_9LEPT</name>
<protein>
    <submittedName>
        <fullName evidence="1">Uncharacterized protein</fullName>
    </submittedName>
</protein>
<gene>
    <name evidence="1" type="ORF">LEP1GSC195_2899</name>
</gene>
<dbReference type="Proteomes" id="UP000013984">
    <property type="component" value="Unassembled WGS sequence"/>
</dbReference>
<keyword evidence="2" id="KW-1185">Reference proteome</keyword>
<accession>R9A6I0</accession>
<evidence type="ECO:0000313" key="1">
    <source>
        <dbReference type="EMBL" id="EOQ95855.1"/>
    </source>
</evidence>
<dbReference type="EMBL" id="AOGZ02000014">
    <property type="protein sequence ID" value="EOQ95855.1"/>
    <property type="molecule type" value="Genomic_DNA"/>
</dbReference>